<name>A0A8J5S3U6_ZIZPA</name>
<keyword evidence="4 5" id="KW-0472">Membrane</keyword>
<reference evidence="6" key="2">
    <citation type="submission" date="2021-02" db="EMBL/GenBank/DDBJ databases">
        <authorList>
            <person name="Kimball J.A."/>
            <person name="Haas M.W."/>
            <person name="Macchietto M."/>
            <person name="Kono T."/>
            <person name="Duquette J."/>
            <person name="Shao M."/>
        </authorList>
    </citation>
    <scope>NUCLEOTIDE SEQUENCE</scope>
    <source>
        <tissue evidence="6">Fresh leaf tissue</tissue>
    </source>
</reference>
<proteinExistence type="predicted"/>
<reference evidence="6" key="1">
    <citation type="journal article" date="2021" name="bioRxiv">
        <title>Whole Genome Assembly and Annotation of Northern Wild Rice, Zizania palustris L., Supports a Whole Genome Duplication in the Zizania Genus.</title>
        <authorList>
            <person name="Haas M."/>
            <person name="Kono T."/>
            <person name="Macchietto M."/>
            <person name="Millas R."/>
            <person name="McGilp L."/>
            <person name="Shao M."/>
            <person name="Duquette J."/>
            <person name="Hirsch C.N."/>
            <person name="Kimball J."/>
        </authorList>
    </citation>
    <scope>NUCLEOTIDE SEQUENCE</scope>
    <source>
        <tissue evidence="6">Fresh leaf tissue</tissue>
    </source>
</reference>
<dbReference type="EMBL" id="JAAALK010000287">
    <property type="protein sequence ID" value="KAG8060312.1"/>
    <property type="molecule type" value="Genomic_DNA"/>
</dbReference>
<dbReference type="InterPro" id="IPR050186">
    <property type="entry name" value="TPT_transporter"/>
</dbReference>
<comment type="subcellular location">
    <subcellularLocation>
        <location evidence="1">Membrane</location>
        <topology evidence="1">Multi-pass membrane protein</topology>
    </subcellularLocation>
</comment>
<dbReference type="AlphaFoldDB" id="A0A8J5S3U6"/>
<evidence type="ECO:0000256" key="3">
    <source>
        <dbReference type="ARBA" id="ARBA00022989"/>
    </source>
</evidence>
<keyword evidence="2 5" id="KW-0812">Transmembrane</keyword>
<feature type="transmembrane region" description="Helical" evidence="5">
    <location>
        <begin position="63"/>
        <end position="83"/>
    </location>
</feature>
<sequence length="181" mass="19638">MFNVVTSMGIIMVNKALMGTHGFSFVCSSITAHTAPAQSASLLILGPFLDFWLTNKRVGTFNYTTIVTFLIVLSCIIAVGTNLSQLICIERFTAVSFQVLGHMKMILVLTLGFLFFGKEGLDFHVVLGMMLAVIGMIWCCYCSMALDATDNATIVDNPPTDSRDAALARLQQAEQDAALAQ</sequence>
<keyword evidence="7" id="KW-1185">Reference proteome</keyword>
<comment type="caution">
    <text evidence="6">The sequence shown here is derived from an EMBL/GenBank/DDBJ whole genome shotgun (WGS) entry which is preliminary data.</text>
</comment>
<protein>
    <recommendedName>
        <fullName evidence="8">Sugar phosphate transporter domain-containing protein</fullName>
    </recommendedName>
</protein>
<gene>
    <name evidence="6" type="ORF">GUJ93_ZPchr0002g23829</name>
</gene>
<evidence type="ECO:0000313" key="6">
    <source>
        <dbReference type="EMBL" id="KAG8060312.1"/>
    </source>
</evidence>
<evidence type="ECO:0000313" key="7">
    <source>
        <dbReference type="Proteomes" id="UP000729402"/>
    </source>
</evidence>
<dbReference type="GO" id="GO:0016020">
    <property type="term" value="C:membrane"/>
    <property type="evidence" value="ECO:0007669"/>
    <property type="project" value="UniProtKB-SubCell"/>
</dbReference>
<feature type="transmembrane region" description="Helical" evidence="5">
    <location>
        <begin position="123"/>
        <end position="141"/>
    </location>
</feature>
<dbReference type="Proteomes" id="UP000729402">
    <property type="component" value="Unassembled WGS sequence"/>
</dbReference>
<accession>A0A8J5S3U6</accession>
<organism evidence="6 7">
    <name type="scientific">Zizania palustris</name>
    <name type="common">Northern wild rice</name>
    <dbReference type="NCBI Taxonomy" id="103762"/>
    <lineage>
        <taxon>Eukaryota</taxon>
        <taxon>Viridiplantae</taxon>
        <taxon>Streptophyta</taxon>
        <taxon>Embryophyta</taxon>
        <taxon>Tracheophyta</taxon>
        <taxon>Spermatophyta</taxon>
        <taxon>Magnoliopsida</taxon>
        <taxon>Liliopsida</taxon>
        <taxon>Poales</taxon>
        <taxon>Poaceae</taxon>
        <taxon>BOP clade</taxon>
        <taxon>Oryzoideae</taxon>
        <taxon>Oryzeae</taxon>
        <taxon>Zizaniinae</taxon>
        <taxon>Zizania</taxon>
    </lineage>
</organism>
<dbReference type="OrthoDB" id="5547497at2759"/>
<feature type="transmembrane region" description="Helical" evidence="5">
    <location>
        <begin position="95"/>
        <end position="117"/>
    </location>
</feature>
<dbReference type="PANTHER" id="PTHR11132">
    <property type="entry name" value="SOLUTE CARRIER FAMILY 35"/>
    <property type="match status" value="1"/>
</dbReference>
<evidence type="ECO:0000256" key="2">
    <source>
        <dbReference type="ARBA" id="ARBA00022692"/>
    </source>
</evidence>
<evidence type="ECO:0000256" key="5">
    <source>
        <dbReference type="SAM" id="Phobius"/>
    </source>
</evidence>
<evidence type="ECO:0008006" key="8">
    <source>
        <dbReference type="Google" id="ProtNLM"/>
    </source>
</evidence>
<keyword evidence="3 5" id="KW-1133">Transmembrane helix</keyword>
<evidence type="ECO:0000256" key="1">
    <source>
        <dbReference type="ARBA" id="ARBA00004141"/>
    </source>
</evidence>
<evidence type="ECO:0000256" key="4">
    <source>
        <dbReference type="ARBA" id="ARBA00023136"/>
    </source>
</evidence>